<dbReference type="NCBIfam" id="NF033545">
    <property type="entry name" value="transpos_IS630"/>
    <property type="match status" value="1"/>
</dbReference>
<dbReference type="EMBL" id="CAJNOC010006196">
    <property type="protein sequence ID" value="CAF1072277.1"/>
    <property type="molecule type" value="Genomic_DNA"/>
</dbReference>
<dbReference type="GO" id="GO:0003676">
    <property type="term" value="F:nucleic acid binding"/>
    <property type="evidence" value="ECO:0007669"/>
    <property type="project" value="InterPro"/>
</dbReference>
<dbReference type="AlphaFoldDB" id="A0A814LYW9"/>
<evidence type="ECO:0000313" key="4">
    <source>
        <dbReference type="Proteomes" id="UP000663879"/>
    </source>
</evidence>
<evidence type="ECO:0000256" key="1">
    <source>
        <dbReference type="SAM" id="MobiDB-lite"/>
    </source>
</evidence>
<dbReference type="PANTHER" id="PTHR46564:SF1">
    <property type="entry name" value="TRANSPOSASE"/>
    <property type="match status" value="1"/>
</dbReference>
<accession>A0A814LYW9</accession>
<gene>
    <name evidence="3" type="ORF">OXX778_LOCUS19787</name>
</gene>
<feature type="region of interest" description="Disordered" evidence="1">
    <location>
        <begin position="433"/>
        <end position="458"/>
    </location>
</feature>
<protein>
    <recommendedName>
        <fullName evidence="2">Tc1-like transposase DDE domain-containing protein</fullName>
    </recommendedName>
</protein>
<dbReference type="Proteomes" id="UP000663879">
    <property type="component" value="Unassembled WGS sequence"/>
</dbReference>
<dbReference type="Pfam" id="PF13358">
    <property type="entry name" value="DDE_3"/>
    <property type="match status" value="1"/>
</dbReference>
<name>A0A814LYW9_9BILA</name>
<organism evidence="3 4">
    <name type="scientific">Brachionus calyciflorus</name>
    <dbReference type="NCBI Taxonomy" id="104777"/>
    <lineage>
        <taxon>Eukaryota</taxon>
        <taxon>Metazoa</taxon>
        <taxon>Spiralia</taxon>
        <taxon>Gnathifera</taxon>
        <taxon>Rotifera</taxon>
        <taxon>Eurotatoria</taxon>
        <taxon>Monogononta</taxon>
        <taxon>Pseudotrocha</taxon>
        <taxon>Ploima</taxon>
        <taxon>Brachionidae</taxon>
        <taxon>Brachionus</taxon>
    </lineage>
</organism>
<dbReference type="PANTHER" id="PTHR46564">
    <property type="entry name" value="TRANSPOSASE"/>
    <property type="match status" value="1"/>
</dbReference>
<dbReference type="InterPro" id="IPR047655">
    <property type="entry name" value="Transpos_IS630-like"/>
</dbReference>
<dbReference type="InterPro" id="IPR036397">
    <property type="entry name" value="RNaseH_sf"/>
</dbReference>
<proteinExistence type="predicted"/>
<keyword evidence="4" id="KW-1185">Reference proteome</keyword>
<feature type="compositionally biased region" description="Low complexity" evidence="1">
    <location>
        <begin position="440"/>
        <end position="451"/>
    </location>
</feature>
<sequence length="482" mass="56341">MIESYYKIKRDSITLYYQGISLEEIKNILKSLYPASTDHLTKRAHLVYRFVKKNVEYDILNFDRRKIGVVNKTILAFIERITERFDGFVTAKELRFFIRRYFNKDISISTISKNRKTLGFNNRKSRAKPKEFSEEEKNERLLFALNNLNDDFENTVFVDETSIQTCRSGLYHMRKKSKRPKVSSLKPRSVKTLNIWGGISFHGTTEFVMFTHTLNQDGYRFLINHYLAPFMRNYPGNCRLIQDNATPHSARSSIEFLNRNNIRWIKLPAYSPDINIIELVWGELKNYVRKKYCPDIYSLKARVNRFFTTVMTIEKCRSYVQRVKQYKMSKENCIILKVPNNPEKNQSTELEKYLGSLIYYPVDHLIGQDLAGLRVVQDISVNISFNCKRKKTILNCQVEDLTRKFAKPGIFMKIENSESNAVRSALATSTNSDASTFNTQSNQSQSLNQSLVTDERAKKEAITKVEEEIYSDESESENEQKK</sequence>
<evidence type="ECO:0000259" key="2">
    <source>
        <dbReference type="Pfam" id="PF13358"/>
    </source>
</evidence>
<evidence type="ECO:0000313" key="3">
    <source>
        <dbReference type="EMBL" id="CAF1072277.1"/>
    </source>
</evidence>
<reference evidence="3" key="1">
    <citation type="submission" date="2021-02" db="EMBL/GenBank/DDBJ databases">
        <authorList>
            <person name="Nowell W R."/>
        </authorList>
    </citation>
    <scope>NUCLEOTIDE SEQUENCE</scope>
    <source>
        <strain evidence="3">Ploen Becks lab</strain>
    </source>
</reference>
<dbReference type="Gene3D" id="3.30.420.10">
    <property type="entry name" value="Ribonuclease H-like superfamily/Ribonuclease H"/>
    <property type="match status" value="1"/>
</dbReference>
<feature type="domain" description="Tc1-like transposase DDE" evidence="2">
    <location>
        <begin position="155"/>
        <end position="299"/>
    </location>
</feature>
<dbReference type="OrthoDB" id="9996331at2759"/>
<comment type="caution">
    <text evidence="3">The sequence shown here is derived from an EMBL/GenBank/DDBJ whole genome shotgun (WGS) entry which is preliminary data.</text>
</comment>
<dbReference type="InterPro" id="IPR038717">
    <property type="entry name" value="Tc1-like_DDE_dom"/>
</dbReference>